<reference evidence="2" key="1">
    <citation type="submission" date="2015-04" db="EMBL/GenBank/DDBJ databases">
        <authorList>
            <person name="Syromyatnikov M.Y."/>
            <person name="Popov V.N."/>
        </authorList>
    </citation>
    <scope>NUCLEOTIDE SEQUENCE [LARGE SCALE GENOMIC DNA]</scope>
</reference>
<dbReference type="Proteomes" id="UP000183832">
    <property type="component" value="Unassembled WGS sequence"/>
</dbReference>
<keyword evidence="1" id="KW-0732">Signal</keyword>
<organism evidence="2 3">
    <name type="scientific">Clunio marinus</name>
    <dbReference type="NCBI Taxonomy" id="568069"/>
    <lineage>
        <taxon>Eukaryota</taxon>
        <taxon>Metazoa</taxon>
        <taxon>Ecdysozoa</taxon>
        <taxon>Arthropoda</taxon>
        <taxon>Hexapoda</taxon>
        <taxon>Insecta</taxon>
        <taxon>Pterygota</taxon>
        <taxon>Neoptera</taxon>
        <taxon>Endopterygota</taxon>
        <taxon>Diptera</taxon>
        <taxon>Nematocera</taxon>
        <taxon>Chironomoidea</taxon>
        <taxon>Chironomidae</taxon>
        <taxon>Clunio</taxon>
    </lineage>
</organism>
<accession>A0A1J1IB04</accession>
<feature type="signal peptide" evidence="1">
    <location>
        <begin position="1"/>
        <end position="26"/>
    </location>
</feature>
<proteinExistence type="predicted"/>
<evidence type="ECO:0000313" key="3">
    <source>
        <dbReference type="Proteomes" id="UP000183832"/>
    </source>
</evidence>
<dbReference type="AlphaFoldDB" id="A0A1J1IB04"/>
<gene>
    <name evidence="2" type="ORF">CLUMA_CG010131</name>
</gene>
<dbReference type="EMBL" id="CVRI01000044">
    <property type="protein sequence ID" value="CRK96740.1"/>
    <property type="molecule type" value="Genomic_DNA"/>
</dbReference>
<evidence type="ECO:0000313" key="2">
    <source>
        <dbReference type="EMBL" id="CRK96740.1"/>
    </source>
</evidence>
<feature type="chain" id="PRO_5012814288" evidence="1">
    <location>
        <begin position="27"/>
        <end position="76"/>
    </location>
</feature>
<protein>
    <submittedName>
        <fullName evidence="2">CLUMA_CG010131, isoform A</fullName>
    </submittedName>
</protein>
<keyword evidence="3" id="KW-1185">Reference proteome</keyword>
<sequence length="76" mass="8377">MEGILAILATNALGLFLMLEATKVCTNSILIEIIPNMYRSEVLSSPMLFEGKTNLCSFHCEGNNEMSFCFSVSHSI</sequence>
<evidence type="ECO:0000256" key="1">
    <source>
        <dbReference type="SAM" id="SignalP"/>
    </source>
</evidence>
<name>A0A1J1IB04_9DIPT</name>